<proteinExistence type="predicted"/>
<dbReference type="Pfam" id="PF07485">
    <property type="entry name" value="DUF1529"/>
    <property type="match status" value="2"/>
</dbReference>
<evidence type="ECO:0000256" key="1">
    <source>
        <dbReference type="SAM" id="SignalP"/>
    </source>
</evidence>
<dbReference type="EMBL" id="VYQF01000001">
    <property type="protein sequence ID" value="KAA9040810.1"/>
    <property type="molecule type" value="Genomic_DNA"/>
</dbReference>
<dbReference type="RefSeq" id="WP_150412898.1">
    <property type="nucleotide sequence ID" value="NZ_VYQF01000001.1"/>
</dbReference>
<comment type="caution">
    <text evidence="2">The sequence shown here is derived from an EMBL/GenBank/DDBJ whole genome shotgun (WGS) entry which is preliminary data.</text>
</comment>
<name>A0A5J5IIF7_9BACT</name>
<feature type="chain" id="PRO_5023834683" evidence="1">
    <location>
        <begin position="20"/>
        <end position="286"/>
    </location>
</feature>
<evidence type="ECO:0000313" key="2">
    <source>
        <dbReference type="EMBL" id="KAA9040810.1"/>
    </source>
</evidence>
<keyword evidence="1" id="KW-0732">Signal</keyword>
<dbReference type="Proteomes" id="UP000326903">
    <property type="component" value="Unassembled WGS sequence"/>
</dbReference>
<keyword evidence="3" id="KW-1185">Reference proteome</keyword>
<reference evidence="2 3" key="1">
    <citation type="submission" date="2019-09" db="EMBL/GenBank/DDBJ databases">
        <title>Draft genome sequence of Ginsengibacter sp. BR5-29.</title>
        <authorList>
            <person name="Im W.-T."/>
        </authorList>
    </citation>
    <scope>NUCLEOTIDE SEQUENCE [LARGE SCALE GENOMIC DNA]</scope>
    <source>
        <strain evidence="2 3">BR5-29</strain>
    </source>
</reference>
<accession>A0A5J5IIF7</accession>
<sequence length="286" mass="30703">MKNLFLFLWAILFVGAASAQLDSTAINTVFGKKGMVQGGVYKIVYPRSDLKVKVGGFSVAPGLALTSWIGFMTMGNEAMMMGDLVLLDTEEPKVVAKLVEEGLSITAIHNHLINETPNLKYIHFSGNGDATTLAGKIKSGLSVTGTPLTPPQSQNTVTGPDWSKVEAILGNTGKHNGVLLQYGFARKEKLTEGGMEMPPAIGMATGINFQMDGNRAAVTGDFVLLANEVNPVIKALTENGITVTAVHNHMLFDEPRLFMMHFWAVGEPGKLAKGLKEALDKTNSNR</sequence>
<dbReference type="AlphaFoldDB" id="A0A5J5IIF7"/>
<organism evidence="2 3">
    <name type="scientific">Ginsengibacter hankyongi</name>
    <dbReference type="NCBI Taxonomy" id="2607284"/>
    <lineage>
        <taxon>Bacteria</taxon>
        <taxon>Pseudomonadati</taxon>
        <taxon>Bacteroidota</taxon>
        <taxon>Chitinophagia</taxon>
        <taxon>Chitinophagales</taxon>
        <taxon>Chitinophagaceae</taxon>
        <taxon>Ginsengibacter</taxon>
    </lineage>
</organism>
<gene>
    <name evidence="2" type="ORF">FW778_01850</name>
</gene>
<evidence type="ECO:0000313" key="3">
    <source>
        <dbReference type="Proteomes" id="UP000326903"/>
    </source>
</evidence>
<feature type="signal peptide" evidence="1">
    <location>
        <begin position="1"/>
        <end position="19"/>
    </location>
</feature>
<protein>
    <submittedName>
        <fullName evidence="2">DUF1259 domain-containing protein</fullName>
    </submittedName>
</protein>
<dbReference type="InterPro" id="IPR011094">
    <property type="entry name" value="Uncharacterised_LppY/LpqO"/>
</dbReference>